<dbReference type="OrthoDB" id="2283980at2759"/>
<comment type="cofactor">
    <cofactor evidence="1">
        <name>a divalent metal cation</name>
        <dbReference type="ChEBI" id="CHEBI:60240"/>
    </cofactor>
</comment>
<dbReference type="InterPro" id="IPR027806">
    <property type="entry name" value="HARBI1_dom"/>
</dbReference>
<reference evidence="4 5" key="1">
    <citation type="submission" date="2020-12" db="EMBL/GenBank/DDBJ databases">
        <title>Metabolic potential, ecology and presence of endohyphal bacteria is reflected in genomic diversity of Mucoromycotina.</title>
        <authorList>
            <person name="Muszewska A."/>
            <person name="Okrasinska A."/>
            <person name="Steczkiewicz K."/>
            <person name="Drgas O."/>
            <person name="Orlowska M."/>
            <person name="Perlinska-Lenart U."/>
            <person name="Aleksandrzak-Piekarczyk T."/>
            <person name="Szatraj K."/>
            <person name="Zielenkiewicz U."/>
            <person name="Pilsyk S."/>
            <person name="Malc E."/>
            <person name="Mieczkowski P."/>
            <person name="Kruszewska J.S."/>
            <person name="Biernat P."/>
            <person name="Pawlowska J."/>
        </authorList>
    </citation>
    <scope>NUCLEOTIDE SEQUENCE [LARGE SCALE GENOMIC DNA]</scope>
    <source>
        <strain evidence="4 5">CBS 142.35</strain>
    </source>
</reference>
<feature type="domain" description="DDE Tnp4" evidence="3">
    <location>
        <begin position="175"/>
        <end position="286"/>
    </location>
</feature>
<dbReference type="EMBL" id="JAEPRB010000275">
    <property type="protein sequence ID" value="KAG2217747.1"/>
    <property type="molecule type" value="Genomic_DNA"/>
</dbReference>
<dbReference type="Pfam" id="PF13359">
    <property type="entry name" value="DDE_Tnp_4"/>
    <property type="match status" value="1"/>
</dbReference>
<evidence type="ECO:0000313" key="4">
    <source>
        <dbReference type="EMBL" id="KAG2217747.1"/>
    </source>
</evidence>
<keyword evidence="5" id="KW-1185">Reference proteome</keyword>
<dbReference type="PANTHER" id="PTHR34615">
    <property type="entry name" value="PX DOMAIN-CONTAINING PROTEIN"/>
    <property type="match status" value="1"/>
</dbReference>
<comment type="caution">
    <text evidence="4">The sequence shown here is derived from an EMBL/GenBank/DDBJ whole genome shotgun (WGS) entry which is preliminary data.</text>
</comment>
<dbReference type="GO" id="GO:0046872">
    <property type="term" value="F:metal ion binding"/>
    <property type="evidence" value="ECO:0007669"/>
    <property type="project" value="UniProtKB-KW"/>
</dbReference>
<evidence type="ECO:0000256" key="1">
    <source>
        <dbReference type="ARBA" id="ARBA00001968"/>
    </source>
</evidence>
<evidence type="ECO:0000313" key="5">
    <source>
        <dbReference type="Proteomes" id="UP000646827"/>
    </source>
</evidence>
<organism evidence="4 5">
    <name type="scientific">Circinella minor</name>
    <dbReference type="NCBI Taxonomy" id="1195481"/>
    <lineage>
        <taxon>Eukaryota</taxon>
        <taxon>Fungi</taxon>
        <taxon>Fungi incertae sedis</taxon>
        <taxon>Mucoromycota</taxon>
        <taxon>Mucoromycotina</taxon>
        <taxon>Mucoromycetes</taxon>
        <taxon>Mucorales</taxon>
        <taxon>Lichtheimiaceae</taxon>
        <taxon>Circinella</taxon>
    </lineage>
</organism>
<accession>A0A8H7VG86</accession>
<gene>
    <name evidence="4" type="ORF">INT45_005468</name>
</gene>
<sequence length="346" mass="40245">MSEYMHALAEFGIQQEILERRHMNRREHRPFNLDDYTNEKCESNFRFNKTQLRTIIYAMELPSHFVFCADDTKHHFQVSTEEAMAICLRRLAYPAHFEDLGHIFCQTTTTLSIIFNTMIEYLFAKYKSTLNFAESQFTRDHLQLFANAIAQKGAPISNVAGFIDGTVRGICRPYKHALKYQAMTTLDGITAHLFSPICGTHHDGFILTEAKLLETLEDKLNFDDGCHFVLYGDPAYRHHQNLVAPFVVLENDRTSRESLYNQKMSKVRVAVEWEFGRTVNLFAFLDYHKDQKVWLSPVGAYYFVTVLFKNIKICLRGGQACKYFGIDPPTIHEYLEHGNHVFREQQ</sequence>
<keyword evidence="2" id="KW-0479">Metal-binding</keyword>
<evidence type="ECO:0000259" key="3">
    <source>
        <dbReference type="Pfam" id="PF13359"/>
    </source>
</evidence>
<protein>
    <recommendedName>
        <fullName evidence="3">DDE Tnp4 domain-containing protein</fullName>
    </recommendedName>
</protein>
<proteinExistence type="predicted"/>
<dbReference type="PANTHER" id="PTHR34615:SF1">
    <property type="entry name" value="PX DOMAIN-CONTAINING PROTEIN"/>
    <property type="match status" value="1"/>
</dbReference>
<name>A0A8H7VG86_9FUNG</name>
<evidence type="ECO:0000256" key="2">
    <source>
        <dbReference type="ARBA" id="ARBA00022723"/>
    </source>
</evidence>
<dbReference type="Proteomes" id="UP000646827">
    <property type="component" value="Unassembled WGS sequence"/>
</dbReference>
<dbReference type="AlphaFoldDB" id="A0A8H7VG86"/>